<feature type="domain" description="RagB/SusD" evidence="6">
    <location>
        <begin position="358"/>
        <end position="494"/>
    </location>
</feature>
<dbReference type="InterPro" id="IPR033985">
    <property type="entry name" value="SusD-like_N"/>
</dbReference>
<keyword evidence="4" id="KW-0472">Membrane</keyword>
<comment type="caution">
    <text evidence="8">The sequence shown here is derived from an EMBL/GenBank/DDBJ whole genome shotgun (WGS) entry which is preliminary data.</text>
</comment>
<dbReference type="Gene3D" id="1.25.40.390">
    <property type="match status" value="1"/>
</dbReference>
<evidence type="ECO:0000256" key="5">
    <source>
        <dbReference type="ARBA" id="ARBA00023237"/>
    </source>
</evidence>
<evidence type="ECO:0000256" key="1">
    <source>
        <dbReference type="ARBA" id="ARBA00004442"/>
    </source>
</evidence>
<proteinExistence type="inferred from homology"/>
<sequence>MKTRNILIIFLTSTVLLWSCNDAIDIIQPGELNPNGAFNSVADLNSGLLGVYDIFDLSPEIQFNAVFTDEVAIGFDNGGQGIGDGEYGFRLNAGSDAPTENWISFHGALNAANRIISAGENLIPDEGEENELINILGQAYALRAWAHFHIISYFSTDYADDSALGGFLVDFIPSVTELLPRSTNGEIFTLIEDDLNKAETMIAAENASTSVSKDFVVALQARIAAYRQQYALAETLASELIAKYPLATRDEYVDVFKDLSNVGVIFKLERTIGDPHDTQNSTGSGFGSGWVGANFAFVNGTIDGSPYYEMGRSLFNEIDPLDIRFDVLLNETSIIHTDDTRDTLVIGKYLGNEKELVNDLKVFRVAEMILIRAEALAAAGNINGASNSTAALIKELRDARFGTDQPLPTYASSEEAFGALLDERRIEFAFEGHRWKDLKRMGIRGNRGILRDPSDCAINNACSLEPTDYRFTMPIPIIELNANPNIGDQQNPGY</sequence>
<dbReference type="InterPro" id="IPR011990">
    <property type="entry name" value="TPR-like_helical_dom_sf"/>
</dbReference>
<evidence type="ECO:0000256" key="3">
    <source>
        <dbReference type="ARBA" id="ARBA00022729"/>
    </source>
</evidence>
<gene>
    <name evidence="8" type="ORF">GCM10022393_11970</name>
</gene>
<organism evidence="8 9">
    <name type="scientific">Aquimarina addita</name>
    <dbReference type="NCBI Taxonomy" id="870485"/>
    <lineage>
        <taxon>Bacteria</taxon>
        <taxon>Pseudomonadati</taxon>
        <taxon>Bacteroidota</taxon>
        <taxon>Flavobacteriia</taxon>
        <taxon>Flavobacteriales</taxon>
        <taxon>Flavobacteriaceae</taxon>
        <taxon>Aquimarina</taxon>
    </lineage>
</organism>
<dbReference type="Pfam" id="PF14322">
    <property type="entry name" value="SusD-like_3"/>
    <property type="match status" value="1"/>
</dbReference>
<evidence type="ECO:0000256" key="2">
    <source>
        <dbReference type="ARBA" id="ARBA00006275"/>
    </source>
</evidence>
<keyword evidence="9" id="KW-1185">Reference proteome</keyword>
<evidence type="ECO:0000256" key="4">
    <source>
        <dbReference type="ARBA" id="ARBA00023136"/>
    </source>
</evidence>
<protein>
    <submittedName>
        <fullName evidence="8">RagB/SusD family nutrient uptake outer membrane protein</fullName>
    </submittedName>
</protein>
<feature type="domain" description="SusD-like N-terminal" evidence="7">
    <location>
        <begin position="96"/>
        <end position="223"/>
    </location>
</feature>
<comment type="similarity">
    <text evidence="2">Belongs to the SusD family.</text>
</comment>
<dbReference type="Proteomes" id="UP001500459">
    <property type="component" value="Unassembled WGS sequence"/>
</dbReference>
<dbReference type="Pfam" id="PF07980">
    <property type="entry name" value="SusD_RagB"/>
    <property type="match status" value="1"/>
</dbReference>
<dbReference type="SUPFAM" id="SSF48452">
    <property type="entry name" value="TPR-like"/>
    <property type="match status" value="1"/>
</dbReference>
<dbReference type="RefSeq" id="WP_344925589.1">
    <property type="nucleotide sequence ID" value="NZ_BAABCW010000003.1"/>
</dbReference>
<keyword evidence="3" id="KW-0732">Signal</keyword>
<reference evidence="9" key="1">
    <citation type="journal article" date="2019" name="Int. J. Syst. Evol. Microbiol.">
        <title>The Global Catalogue of Microorganisms (GCM) 10K type strain sequencing project: providing services to taxonomists for standard genome sequencing and annotation.</title>
        <authorList>
            <consortium name="The Broad Institute Genomics Platform"/>
            <consortium name="The Broad Institute Genome Sequencing Center for Infectious Disease"/>
            <person name="Wu L."/>
            <person name="Ma J."/>
        </authorList>
    </citation>
    <scope>NUCLEOTIDE SEQUENCE [LARGE SCALE GENOMIC DNA]</scope>
    <source>
        <strain evidence="9">JCM 17106</strain>
    </source>
</reference>
<comment type="subcellular location">
    <subcellularLocation>
        <location evidence="1">Cell outer membrane</location>
    </subcellularLocation>
</comment>
<dbReference type="InterPro" id="IPR012944">
    <property type="entry name" value="SusD_RagB_dom"/>
</dbReference>
<evidence type="ECO:0000259" key="6">
    <source>
        <dbReference type="Pfam" id="PF07980"/>
    </source>
</evidence>
<evidence type="ECO:0000259" key="7">
    <source>
        <dbReference type="Pfam" id="PF14322"/>
    </source>
</evidence>
<accession>A0ABP7XE16</accession>
<evidence type="ECO:0000313" key="8">
    <source>
        <dbReference type="EMBL" id="GAA4113149.1"/>
    </source>
</evidence>
<dbReference type="EMBL" id="BAABCW010000003">
    <property type="protein sequence ID" value="GAA4113149.1"/>
    <property type="molecule type" value="Genomic_DNA"/>
</dbReference>
<name>A0ABP7XE16_9FLAO</name>
<evidence type="ECO:0000313" key="9">
    <source>
        <dbReference type="Proteomes" id="UP001500459"/>
    </source>
</evidence>
<keyword evidence="5" id="KW-0998">Cell outer membrane</keyword>